<evidence type="ECO:0000313" key="4">
    <source>
        <dbReference type="Proteomes" id="UP000046393"/>
    </source>
</evidence>
<sequence>MDIIELDNGDTGTLSVCNDVRLIGFNFKTLVSRPHIVENAGGKLIVEWSSNGDGRDVVGYLVEFRTKDIGWRSQGQYTPYVGNNRSYRQSLYSLQRGVTHYIRIQALDSSHNVRYVSPEIEAKTTCSSPTQAPLSPRISAPDSRHIVVSWIPPPPHTWQCNDVVIELQVQEPSGIGLVRIDKGKGEHVFDASPNQEWVVALRALNSVGSSPWSQTVTAKTPSAEEPIVGLSIVYNEEVPKITWRTKEGYDQSLGYYRLEWRPRGSDEWQKHGNQIPHFGWQRTYSVDLEVLTEAVLYDVRVKAFDNADNVIYTSPSISVQVLQRCAAPYNPPNDIQATPIGTSQVQLRWRPLPITDPRCAFWYVVEYSTPQYSGLQNVSMEKTQVLFDSRPFTKWTFRIQAANSMGESSWSEPISTQTFGAAPSAIYDLQVHPKSDSIYLSWQAPRDSGGQYMEYDIFYQLINRGKCEDGRNFSPNKVTTSNSSYTIKDLLPYSKYRVTITPRTKIQGKTLPNCNIFFNNKALNNKKLGRSYTQEIVTAEGAPSASPINVHVDNVRPTEVGLSWQPPPCTERNGEITDYEYELRSVVQPHSSPNIKNTGGPQTKLTIHGLNQLTGYTVRMRAYTHGGPGPWSEAKSFQTTQTQQIKPPVSVKVLKTGPDNAHVFWQDPKEKYVDKFKCRYTVIGRNDYKERQFPAYNPCSQEIVRSKNLPSLPDGSQFHCGKIDGLEKHKEYQFEVAAGSSTQNQWSEWSSVCSRSSGCDRKQDNRFNSSPKIINTYANSATLEWEAPTGDFTYFRIQYRELHGSWRNVKQISRAQTYGASNLYRTIINELPFSQTLSFRIVAVYPNNDEILSDETQTTTKCAPPPRPPDALNLDSVSPEETRITWARPARSDWLCDQIEYELSFRIGGRDAVKTLPGHITEWIIKTPPNVSAKIRTKNMVGQSHWSQEKTIMTRQGIPGPVQNLRLSARGPGEIFVAWESPMETRGKIMGYYVSYRLKYRLACRDDEPRDSSREYVTLPPLNSTEHLLSGLIPYAMYEVKVSAKTSEMGPEETREIATEPKAPSGPPVDVDVLSVTPTAVTFTWSEVECSMRLGPILSYEYEIIGQDDWAKMMRLVDNQTETTLRITDLIPYTKYIMRVRGFNSVGGGPFCEDKHFATAKAEAPLPPQDLLVSLEGTDFLSITWLPPYPPYGPHDAHKIQYRLNDSAHWNDWKEISKNANDHSLQCVNRGRLCYTIEGLQSGREYLIRVATKIEGGSFGPFCPEIVASTLQVLPDAPQRIAVLHRTDQSLNISWVPPIDSQHLKQYKVTVLESGGSPNDEKTYFVNHPKTTLYVERLEPETLYNISVAARADGDFGRSASAVFDTDIFKPPSLKQPPLITPDGANALDVFWKGLTDSKQSKWIKAYIIDYRPGGRSEFKEYGSMIPHDQSKVDYHAKIMRLNPDTLYYVRIKVADSKRVGEPGPEASAKTGCDKPALPPFNIRARSPASNRVVVNWEEPDYASWRCSDINYVIEYVNGTGTPKKISVARCWFKYFSADEFICRITEYTFDSLPNTAWTIRLLVNNSAGESEWSRKITITTAEGAPGIIDVLNVLNSDGKAVASWMPPHEQNGDITKYTVKYWLKSLGECGPQQGIPVIKEVTSPKLVVDDLVPDATYGFTVTAHTSLPGRESETFDYQTPQAAPAGSPKNVRVDPVTSRSANVLWNKPDCELRNGRITGYAGELKALDEWGNDEEAYGAAESALFENLIPFTAYKVRIKASNQAGEGPFSEWVQFTTLPEAPHPPSDLKEEDSFPEAIEISFVPPSPPFGVLSTYKIRSRNVGDRNHEERGMEKEVKVRKEELQCSDRAKKNRLCYRVGELVPEQKYEIDVAAYTENGGWSDYSKKLVARTHDQDIPVPEQPLRVTDEKAVSVTLEWDGLPPEKASHIIGYILEYKAADADGWRTYGDVIRHKPRQGKYRHTVKGLAEATEYFFHLKIVGVHDKKGAPGPDANAKTKCGRPEEPPTDIHVHSVGFDKVQLKWKKPDPETWKCDNVQYGIEYKNTTVPRDFISVSNDMPSELFLDALPGSKWEVRMRTETIEEGQKAQYSPWSDWKTLNVKSYPGEIFADVHVQSPTSAVITWDLNNNDRLWSHGVDVVAKLIKAAGCNKSDDEAIVKKNIYDKRIRLDGLLPGSEYLLTITPRRFTNSFGEIPKTVRKFTTFSDVPSGPPTNLHPKASKDTMIAFAWEPPLCHEQNGGIEEYIYSVEPVDNWNKASGTQESATKHLWGKMEGLMPGSTYRVKVRARTSAGVGPWSEHITIKTTGSEVDMPLDLVAIQTTVNSVSLAWNPPAPERAPVESYKVTHTPGSEGADSRDVQFNLYELGCSAFQPNPVIKENTLCGTILGLKPNTTYRFTVQGKSAASEDWGLSSRPHYATTRVKEDREDWGGIRLISASHDRLKVKWTPPEVIRNAVDKYHVNISVASSIDKSPKEDIVDAYHTEKEFQHLEPVTRYNITVQAYSPERSIWYAQGVFDTTDYGSGIVPWLTAPMDLSLYDKSDNMLHVRWNPPVLGEPERVGEITQYKVTIASYDQNTGRLGKPRIYTVDAGRRTIILDGLSPETIYNVTVQAMTDNGFGEQAWDVYSTLPHGQDYVLKLLDRTPTTLTLGWQSNWPVDDHYVVFLAAFKDALFNFNAKLQLQWMALHSVSPHARLKKLHTEEIDSLRNNFTITDLEPGTTYNVSIRPKNQIDGAWGVFATLPFGWFTVKNLVWCAREDHAVSLKWDRVQDNLVSDYMIRYKSTKDGTWSHEESKAGEMLCPRDPDPTTGRECSKTCFLAFNLPHKSSLYDFHVRAKVNGVWNRWRDVGVPEFLPKPGRRDPCCIVPPVGFVEHIGSEGSSLAIDVSPVAKRPENITSIISYCFAIKLTKYKCQQRYYVIVDERVPAGETNWTTLTDRRTASERGSYSPSTLNENTKMTLGDGKVIGGYLNYPLKKGKPYSHKVLAVWDLDGKPGVVGTWTVSFMPNERLIRRSL</sequence>
<dbReference type="PANTHER" id="PTHR46957:SF3">
    <property type="entry name" value="CYTOKINE RECEPTOR"/>
    <property type="match status" value="1"/>
</dbReference>
<accession>A0A0N5AD36</accession>
<feature type="domain" description="Fibronectin type-III" evidence="3">
    <location>
        <begin position="546"/>
        <end position="642"/>
    </location>
</feature>
<evidence type="ECO:0000256" key="1">
    <source>
        <dbReference type="ARBA" id="ARBA00022737"/>
    </source>
</evidence>
<dbReference type="Pfam" id="PF00041">
    <property type="entry name" value="fn3"/>
    <property type="match status" value="13"/>
</dbReference>
<feature type="domain" description="Fibronectin type-III" evidence="3">
    <location>
        <begin position="1067"/>
        <end position="1162"/>
    </location>
</feature>
<feature type="domain" description="Fibronectin type-III" evidence="3">
    <location>
        <begin position="2426"/>
        <end position="2519"/>
    </location>
</feature>
<evidence type="ECO:0000256" key="2">
    <source>
        <dbReference type="SAM" id="MobiDB-lite"/>
    </source>
</evidence>
<organism evidence="4 5">
    <name type="scientific">Syphacia muris</name>
    <dbReference type="NCBI Taxonomy" id="451379"/>
    <lineage>
        <taxon>Eukaryota</taxon>
        <taxon>Metazoa</taxon>
        <taxon>Ecdysozoa</taxon>
        <taxon>Nematoda</taxon>
        <taxon>Chromadorea</taxon>
        <taxon>Rhabditida</taxon>
        <taxon>Spirurina</taxon>
        <taxon>Oxyuridomorpha</taxon>
        <taxon>Oxyuroidea</taxon>
        <taxon>Oxyuridae</taxon>
        <taxon>Syphacia</taxon>
    </lineage>
</organism>
<dbReference type="CDD" id="cd00063">
    <property type="entry name" value="FN3"/>
    <property type="match status" value="21"/>
</dbReference>
<feature type="domain" description="Fibronectin type-III" evidence="3">
    <location>
        <begin position="1900"/>
        <end position="2000"/>
    </location>
</feature>
<dbReference type="InterPro" id="IPR036116">
    <property type="entry name" value="FN3_sf"/>
</dbReference>
<dbReference type="SMART" id="SM00060">
    <property type="entry name" value="FN3"/>
    <property type="match status" value="27"/>
</dbReference>
<reference evidence="5" key="1">
    <citation type="submission" date="2016-04" db="UniProtKB">
        <authorList>
            <consortium name="WormBaseParasite"/>
        </authorList>
    </citation>
    <scope>IDENTIFICATION</scope>
</reference>
<dbReference type="InterPro" id="IPR003961">
    <property type="entry name" value="FN3_dom"/>
</dbReference>
<dbReference type="FunFam" id="2.60.40.10:FF:000028">
    <property type="entry name" value="Neuronal cell adhesion molecule"/>
    <property type="match status" value="2"/>
</dbReference>
<proteinExistence type="predicted"/>
<dbReference type="Proteomes" id="UP000046393">
    <property type="component" value="Unplaced"/>
</dbReference>
<keyword evidence="1" id="KW-0677">Repeat</keyword>
<feature type="domain" description="Fibronectin type-III" evidence="3">
    <location>
        <begin position="422"/>
        <end position="525"/>
    </location>
</feature>
<keyword evidence="4" id="KW-1185">Reference proteome</keyword>
<evidence type="ECO:0000313" key="5">
    <source>
        <dbReference type="WBParaSite" id="SMUV_0000206901-mRNA-1"/>
    </source>
</evidence>
<feature type="domain" description="Fibronectin type-III" evidence="3">
    <location>
        <begin position="1277"/>
        <end position="1372"/>
    </location>
</feature>
<dbReference type="WBParaSite" id="SMUV_0000206901-mRNA-1">
    <property type="protein sequence ID" value="SMUV_0000206901-mRNA-1"/>
    <property type="gene ID" value="SMUV_0000206901"/>
</dbReference>
<feature type="domain" description="Fibronectin type-III" evidence="3">
    <location>
        <begin position="132"/>
        <end position="223"/>
    </location>
</feature>
<feature type="domain" description="Fibronectin type-III" evidence="3">
    <location>
        <begin position="2005"/>
        <end position="2105"/>
    </location>
</feature>
<dbReference type="InterPro" id="IPR050713">
    <property type="entry name" value="RTP_Phos/Ushers"/>
</dbReference>
<feature type="domain" description="Fibronectin type-III" evidence="3">
    <location>
        <begin position="2529"/>
        <end position="2630"/>
    </location>
</feature>
<feature type="domain" description="Fibronectin type-III" evidence="3">
    <location>
        <begin position="331"/>
        <end position="421"/>
    </location>
</feature>
<feature type="domain" description="Fibronectin type-III" evidence="3">
    <location>
        <begin position="2210"/>
        <end position="2306"/>
    </location>
</feature>
<feature type="domain" description="Fibronectin type-III" evidence="3">
    <location>
        <begin position="1479"/>
        <end position="1584"/>
    </location>
</feature>
<dbReference type="GO" id="GO:0016020">
    <property type="term" value="C:membrane"/>
    <property type="evidence" value="ECO:0007669"/>
    <property type="project" value="UniProtKB-SubCell"/>
</dbReference>
<feature type="domain" description="Fibronectin type-III" evidence="3">
    <location>
        <begin position="961"/>
        <end position="1062"/>
    </location>
</feature>
<feature type="domain" description="Fibronectin type-III" evidence="3">
    <location>
        <begin position="1688"/>
        <end position="1781"/>
    </location>
</feature>
<dbReference type="PROSITE" id="PS50853">
    <property type="entry name" value="FN3"/>
    <property type="match status" value="21"/>
</dbReference>
<dbReference type="PANTHER" id="PTHR46957">
    <property type="entry name" value="CYTOKINE RECEPTOR"/>
    <property type="match status" value="1"/>
</dbReference>
<feature type="domain" description="Fibronectin type-III" evidence="3">
    <location>
        <begin position="1785"/>
        <end position="1895"/>
    </location>
</feature>
<dbReference type="SUPFAM" id="SSF49265">
    <property type="entry name" value="Fibronectin type III"/>
    <property type="match status" value="15"/>
</dbReference>
<protein>
    <submittedName>
        <fullName evidence="5">Fibronectin type-III domain-containing protein</fullName>
    </submittedName>
</protein>
<evidence type="ECO:0000259" key="3">
    <source>
        <dbReference type="PROSITE" id="PS50853"/>
    </source>
</evidence>
<feature type="domain" description="Fibronectin type-III" evidence="3">
    <location>
        <begin position="1374"/>
        <end position="1474"/>
    </location>
</feature>
<feature type="domain" description="Fibronectin type-III" evidence="3">
    <location>
        <begin position="30"/>
        <end position="130"/>
    </location>
</feature>
<dbReference type="Gene3D" id="2.60.40.10">
    <property type="entry name" value="Immunoglobulins"/>
    <property type="match status" value="25"/>
</dbReference>
<dbReference type="STRING" id="451379.A0A0N5AD36"/>
<feature type="domain" description="Fibronectin type-III" evidence="3">
    <location>
        <begin position="2310"/>
        <end position="2423"/>
    </location>
</feature>
<feature type="domain" description="Fibronectin type-III" evidence="3">
    <location>
        <begin position="767"/>
        <end position="866"/>
    </location>
</feature>
<name>A0A0N5AD36_9BILA</name>
<feature type="domain" description="Fibronectin type-III" evidence="3">
    <location>
        <begin position="1585"/>
        <end position="1683"/>
    </location>
</feature>
<feature type="domain" description="Fibronectin type-III" evidence="3">
    <location>
        <begin position="1167"/>
        <end position="1273"/>
    </location>
</feature>
<dbReference type="InterPro" id="IPR013783">
    <property type="entry name" value="Ig-like_fold"/>
</dbReference>
<feature type="region of interest" description="Disordered" evidence="2">
    <location>
        <begin position="1986"/>
        <end position="2008"/>
    </location>
</feature>